<dbReference type="Gene3D" id="1.10.510.10">
    <property type="entry name" value="Transferase(Phosphotransferase) domain 1"/>
    <property type="match status" value="1"/>
</dbReference>
<evidence type="ECO:0000259" key="13">
    <source>
        <dbReference type="PROSITE" id="PS51178"/>
    </source>
</evidence>
<name>A0A7T0PB99_9CORY</name>
<dbReference type="FunFam" id="1.10.510.10:FF:000021">
    <property type="entry name" value="Serine/threonine protein kinase"/>
    <property type="match status" value="1"/>
</dbReference>
<feature type="region of interest" description="Disordered" evidence="11">
    <location>
        <begin position="321"/>
        <end position="347"/>
    </location>
</feature>
<dbReference type="PROSITE" id="PS00107">
    <property type="entry name" value="PROTEIN_KINASE_ATP"/>
    <property type="match status" value="1"/>
</dbReference>
<evidence type="ECO:0000256" key="11">
    <source>
        <dbReference type="SAM" id="MobiDB-lite"/>
    </source>
</evidence>
<dbReference type="SUPFAM" id="SSF56112">
    <property type="entry name" value="Protein kinase-like (PK-like)"/>
    <property type="match status" value="1"/>
</dbReference>
<dbReference type="CDD" id="cd06577">
    <property type="entry name" value="PASTA_pknB"/>
    <property type="match status" value="4"/>
</dbReference>
<dbReference type="EC" id="2.7.11.1" evidence="1"/>
<dbReference type="InterPro" id="IPR017441">
    <property type="entry name" value="Protein_kinase_ATP_BS"/>
</dbReference>
<keyword evidence="2" id="KW-0723">Serine/threonine-protein kinase</keyword>
<organism evidence="14 15">
    <name type="scientific">Corynebacterium lizhenjunii</name>
    <dbReference type="NCBI Taxonomy" id="2709394"/>
    <lineage>
        <taxon>Bacteria</taxon>
        <taxon>Bacillati</taxon>
        <taxon>Actinomycetota</taxon>
        <taxon>Actinomycetes</taxon>
        <taxon>Mycobacteriales</taxon>
        <taxon>Corynebacteriaceae</taxon>
        <taxon>Corynebacterium</taxon>
    </lineage>
</organism>
<dbReference type="InterPro" id="IPR008271">
    <property type="entry name" value="Ser/Thr_kinase_AS"/>
</dbReference>
<dbReference type="PANTHER" id="PTHR43289">
    <property type="entry name" value="MITOGEN-ACTIVATED PROTEIN KINASE KINASE KINASE 20-RELATED"/>
    <property type="match status" value="1"/>
</dbReference>
<protein>
    <recommendedName>
        <fullName evidence="1">non-specific serine/threonine protein kinase</fullName>
        <ecNumber evidence="1">2.7.11.1</ecNumber>
    </recommendedName>
</protein>
<dbReference type="FunFam" id="3.30.200.20:FF:000035">
    <property type="entry name" value="Serine/threonine protein kinase Stk1"/>
    <property type="match status" value="1"/>
</dbReference>
<feature type="region of interest" description="Disordered" evidence="11">
    <location>
        <begin position="564"/>
        <end position="584"/>
    </location>
</feature>
<dbReference type="PANTHER" id="PTHR43289:SF6">
    <property type="entry name" value="SERINE_THREONINE-PROTEIN KINASE NEKL-3"/>
    <property type="match status" value="1"/>
</dbReference>
<dbReference type="EMBL" id="CP064954">
    <property type="protein sequence ID" value="QPK79200.1"/>
    <property type="molecule type" value="Genomic_DNA"/>
</dbReference>
<keyword evidence="15" id="KW-1185">Reference proteome</keyword>
<sequence>MLNDRYELGEVIGSGGMSEVYAAEDTQLGRSVAIKMLRPEMARDINFRQRFQREAVNAGKLNHPNIVSVLDTGEDDSSGIAIPFIVMERVHGRTLREVIQEDGALPPEEAAGLLSPVADALQASHEAGIIHRDVKPANIMLTNTGQVKVMDFGIARALDDSTSAMTQTSAVIGTAQYLSPEQARGKAADARSDVYALGCVLYEAVTGRTPFEGETPFAVAYQHVQEDPVAPSQYIAEATPTQKVNVDAVVLTAMAKHPADRYQSAWEMADDLSRLSRGAVTEAARAHVATHSADDAAGAGAGAGAAAAGAAGAAGAAAAAGLDSPTTTINRAPVASTRPQDDEEEAPNTGLKWLAGLLAAALIATVGYFAIDFYQNSQDLKQNEANRRAEAELRANMVELPEVENRPRTEVVKELEELQLLVQINTEPSADIARDRAIRLNPAPGSQLQKNSTVVLTVSSGKEVTDVPDLSDLELEAAEQALKEAGLRLDDTIEKEHDDAPAGVIISQNPAAGSQLSKGSKVRVTVSKGKDTFKLPDLKGMEFDTARRTLTAQDLEVEMRMVDSAEPSGTVVNSPSAGTTVSPGDTVVLEVSNGQLLRMPDLIHLTEEEARIKLADAGWTGTLHFGEPVNTPLPPDDNRIAWTSIDAGQPLRRDEDIDVRKWQLLKNLNNGINDALTQLNRR</sequence>
<dbReference type="PROSITE" id="PS50011">
    <property type="entry name" value="PROTEIN_KINASE_DOM"/>
    <property type="match status" value="1"/>
</dbReference>
<feature type="binding site" evidence="10">
    <location>
        <position position="35"/>
    </location>
    <ligand>
        <name>ATP</name>
        <dbReference type="ChEBI" id="CHEBI:30616"/>
    </ligand>
</feature>
<dbReference type="GO" id="GO:0045717">
    <property type="term" value="P:negative regulation of fatty acid biosynthetic process"/>
    <property type="evidence" value="ECO:0007669"/>
    <property type="project" value="UniProtKB-ARBA"/>
</dbReference>
<dbReference type="SMART" id="SM00220">
    <property type="entry name" value="S_TKc"/>
    <property type="match status" value="1"/>
</dbReference>
<reference evidence="14 15" key="1">
    <citation type="submission" date="2020-11" db="EMBL/GenBank/DDBJ databases">
        <title>Corynebacterium sp. ZJ-599.</title>
        <authorList>
            <person name="Zhou J."/>
        </authorList>
    </citation>
    <scope>NUCLEOTIDE SEQUENCE [LARGE SCALE GENOMIC DNA]</scope>
    <source>
        <strain evidence="14 15">ZJ-599</strain>
    </source>
</reference>
<evidence type="ECO:0000256" key="9">
    <source>
        <dbReference type="ARBA" id="ARBA00048679"/>
    </source>
</evidence>
<dbReference type="Proteomes" id="UP000594681">
    <property type="component" value="Chromosome"/>
</dbReference>
<dbReference type="InterPro" id="IPR000719">
    <property type="entry name" value="Prot_kinase_dom"/>
</dbReference>
<keyword evidence="5 10" id="KW-0547">Nucleotide-binding</keyword>
<evidence type="ECO:0000256" key="4">
    <source>
        <dbReference type="ARBA" id="ARBA00022737"/>
    </source>
</evidence>
<accession>A0A7T0PB99</accession>
<keyword evidence="6 14" id="KW-0418">Kinase</keyword>
<dbReference type="PROSITE" id="PS51178">
    <property type="entry name" value="PASTA"/>
    <property type="match status" value="3"/>
</dbReference>
<keyword evidence="4" id="KW-0677">Repeat</keyword>
<dbReference type="KEGG" id="cliz:G7Y31_00205"/>
<feature type="domain" description="PASTA" evidence="13">
    <location>
        <begin position="394"/>
        <end position="460"/>
    </location>
</feature>
<dbReference type="InterPro" id="IPR011009">
    <property type="entry name" value="Kinase-like_dom_sf"/>
</dbReference>
<evidence type="ECO:0000256" key="10">
    <source>
        <dbReference type="PROSITE-ProRule" id="PRU10141"/>
    </source>
</evidence>
<evidence type="ECO:0000256" key="1">
    <source>
        <dbReference type="ARBA" id="ARBA00012513"/>
    </source>
</evidence>
<dbReference type="InterPro" id="IPR005543">
    <property type="entry name" value="PASTA_dom"/>
</dbReference>
<dbReference type="GO" id="GO:0004674">
    <property type="term" value="F:protein serine/threonine kinase activity"/>
    <property type="evidence" value="ECO:0007669"/>
    <property type="project" value="UniProtKB-KW"/>
</dbReference>
<feature type="compositionally biased region" description="Polar residues" evidence="11">
    <location>
        <begin position="570"/>
        <end position="583"/>
    </location>
</feature>
<keyword evidence="3" id="KW-0808">Transferase</keyword>
<evidence type="ECO:0000313" key="14">
    <source>
        <dbReference type="EMBL" id="QPK79200.1"/>
    </source>
</evidence>
<keyword evidence="7 10" id="KW-0067">ATP-binding</keyword>
<proteinExistence type="predicted"/>
<dbReference type="Pfam" id="PF03793">
    <property type="entry name" value="PASTA"/>
    <property type="match status" value="4"/>
</dbReference>
<dbReference type="PROSITE" id="PS00108">
    <property type="entry name" value="PROTEIN_KINASE_ST"/>
    <property type="match status" value="1"/>
</dbReference>
<dbReference type="AlphaFoldDB" id="A0A7T0PB99"/>
<dbReference type="NCBIfam" id="NF033483">
    <property type="entry name" value="PknB_PASTA_kin"/>
    <property type="match status" value="1"/>
</dbReference>
<evidence type="ECO:0000256" key="3">
    <source>
        <dbReference type="ARBA" id="ARBA00022679"/>
    </source>
</evidence>
<evidence type="ECO:0000259" key="12">
    <source>
        <dbReference type="PROSITE" id="PS50011"/>
    </source>
</evidence>
<evidence type="ECO:0000256" key="5">
    <source>
        <dbReference type="ARBA" id="ARBA00022741"/>
    </source>
</evidence>
<dbReference type="SMART" id="SM00740">
    <property type="entry name" value="PASTA"/>
    <property type="match status" value="4"/>
</dbReference>
<dbReference type="Gene3D" id="3.30.200.20">
    <property type="entry name" value="Phosphorylase Kinase, domain 1"/>
    <property type="match status" value="1"/>
</dbReference>
<evidence type="ECO:0000256" key="6">
    <source>
        <dbReference type="ARBA" id="ARBA00022777"/>
    </source>
</evidence>
<dbReference type="Gene3D" id="3.30.10.20">
    <property type="match status" value="4"/>
</dbReference>
<evidence type="ECO:0000313" key="15">
    <source>
        <dbReference type="Proteomes" id="UP000594681"/>
    </source>
</evidence>
<feature type="domain" description="PASTA" evidence="13">
    <location>
        <begin position="461"/>
        <end position="528"/>
    </location>
</feature>
<dbReference type="GO" id="GO:0005524">
    <property type="term" value="F:ATP binding"/>
    <property type="evidence" value="ECO:0007669"/>
    <property type="project" value="UniProtKB-UniRule"/>
</dbReference>
<feature type="domain" description="PASTA" evidence="13">
    <location>
        <begin position="529"/>
        <end position="593"/>
    </location>
</feature>
<evidence type="ECO:0000256" key="7">
    <source>
        <dbReference type="ARBA" id="ARBA00022840"/>
    </source>
</evidence>
<dbReference type="RefSeq" id="WP_165009238.1">
    <property type="nucleotide sequence ID" value="NZ_CP064954.1"/>
</dbReference>
<evidence type="ECO:0000256" key="2">
    <source>
        <dbReference type="ARBA" id="ARBA00022527"/>
    </source>
</evidence>
<gene>
    <name evidence="14" type="primary">pknB</name>
    <name evidence="14" type="ORF">G7Y31_00205</name>
</gene>
<dbReference type="CDD" id="cd14014">
    <property type="entry name" value="STKc_PknB_like"/>
    <property type="match status" value="1"/>
</dbReference>
<comment type="catalytic activity">
    <reaction evidence="8">
        <text>L-threonyl-[protein] + ATP = O-phospho-L-threonyl-[protein] + ADP + H(+)</text>
        <dbReference type="Rhea" id="RHEA:46608"/>
        <dbReference type="Rhea" id="RHEA-COMP:11060"/>
        <dbReference type="Rhea" id="RHEA-COMP:11605"/>
        <dbReference type="ChEBI" id="CHEBI:15378"/>
        <dbReference type="ChEBI" id="CHEBI:30013"/>
        <dbReference type="ChEBI" id="CHEBI:30616"/>
        <dbReference type="ChEBI" id="CHEBI:61977"/>
        <dbReference type="ChEBI" id="CHEBI:456216"/>
        <dbReference type="EC" id="2.7.11.1"/>
    </reaction>
</comment>
<feature type="domain" description="Protein kinase" evidence="12">
    <location>
        <begin position="6"/>
        <end position="275"/>
    </location>
</feature>
<dbReference type="Pfam" id="PF00069">
    <property type="entry name" value="Pkinase"/>
    <property type="match status" value="1"/>
</dbReference>
<evidence type="ECO:0000256" key="8">
    <source>
        <dbReference type="ARBA" id="ARBA00047899"/>
    </source>
</evidence>
<comment type="catalytic activity">
    <reaction evidence="9">
        <text>L-seryl-[protein] + ATP = O-phospho-L-seryl-[protein] + ADP + H(+)</text>
        <dbReference type="Rhea" id="RHEA:17989"/>
        <dbReference type="Rhea" id="RHEA-COMP:9863"/>
        <dbReference type="Rhea" id="RHEA-COMP:11604"/>
        <dbReference type="ChEBI" id="CHEBI:15378"/>
        <dbReference type="ChEBI" id="CHEBI:29999"/>
        <dbReference type="ChEBI" id="CHEBI:30616"/>
        <dbReference type="ChEBI" id="CHEBI:83421"/>
        <dbReference type="ChEBI" id="CHEBI:456216"/>
        <dbReference type="EC" id="2.7.11.1"/>
    </reaction>
</comment>